<comment type="caution">
    <text evidence="1">The sequence shown here is derived from an EMBL/GenBank/DDBJ whole genome shotgun (WGS) entry which is preliminary data.</text>
</comment>
<evidence type="ECO:0000313" key="1">
    <source>
        <dbReference type="EMBL" id="KAF2866379.1"/>
    </source>
</evidence>
<sequence length="299" mass="32963">MSKINTPRFNGTWKGHPISDLTLFRDITLRLRPDKPIIYLAGDSSLDNKAWVSNAIPENISIPPIYDHTLDPPTPKPDVAFWLNHALGPRATCINAAVEETTLAERSSALLPHDLFIRDNLRPSDILIVSVGANDIALRPSAATMRHMFNLSWLARRASIENGTASSLSYFQTLFGATTQAYVARLTAKTKPRAVVVCMIYFPLETGLGQEGWADAQLKALGYGRDAGQLQAVIRKVYERATRNVEVEGVEVVPCAMFEVLDGKKAGDYVARVEPSGEGGRKMARRFVALLDGVLEDWD</sequence>
<reference evidence="1 2" key="1">
    <citation type="submission" date="2020-01" db="EMBL/GenBank/DDBJ databases">
        <authorList>
            <consortium name="DOE Joint Genome Institute"/>
            <person name="Haridas S."/>
            <person name="Albert R."/>
            <person name="Binder M."/>
            <person name="Bloem J."/>
            <person name="Labutti K."/>
            <person name="Salamov A."/>
            <person name="Andreopoulos B."/>
            <person name="Baker S.E."/>
            <person name="Barry K."/>
            <person name="Bills G."/>
            <person name="Bluhm B.H."/>
            <person name="Cannon C."/>
            <person name="Castanera R."/>
            <person name="Culley D.E."/>
            <person name="Daum C."/>
            <person name="Ezra D."/>
            <person name="Gonzalez J.B."/>
            <person name="Henrissat B."/>
            <person name="Kuo A."/>
            <person name="Liang C."/>
            <person name="Lipzen A."/>
            <person name="Lutzoni F."/>
            <person name="Magnuson J."/>
            <person name="Mondo S."/>
            <person name="Nolan M."/>
            <person name="Ohm R."/>
            <person name="Pangilinan J."/>
            <person name="Park H.-J.H."/>
            <person name="Ramirez L."/>
            <person name="Alfaro M."/>
            <person name="Sun H."/>
            <person name="Tritt A."/>
            <person name="Yoshinaga Y."/>
            <person name="Zwiers L.-H.L."/>
            <person name="Turgeon B.G."/>
            <person name="Goodwin S.B."/>
            <person name="Spatafora J.W."/>
            <person name="Crous P.W."/>
            <person name="Grigoriev I.V."/>
        </authorList>
    </citation>
    <scope>NUCLEOTIDE SEQUENCE [LARGE SCALE GENOMIC DNA]</scope>
    <source>
        <strain evidence="1 2">CBS 611.86</strain>
    </source>
</reference>
<dbReference type="Gene3D" id="3.40.50.1110">
    <property type="entry name" value="SGNH hydrolase"/>
    <property type="match status" value="1"/>
</dbReference>
<protein>
    <recommendedName>
        <fullName evidence="3">SGNH hydrolase-type esterase domain-containing protein</fullName>
    </recommendedName>
</protein>
<dbReference type="EMBL" id="JAADJZ010000028">
    <property type="protein sequence ID" value="KAF2866379.1"/>
    <property type="molecule type" value="Genomic_DNA"/>
</dbReference>
<dbReference type="SUPFAM" id="SSF52266">
    <property type="entry name" value="SGNH hydrolase"/>
    <property type="match status" value="1"/>
</dbReference>
<dbReference type="Proteomes" id="UP000481861">
    <property type="component" value="Unassembled WGS sequence"/>
</dbReference>
<name>A0A7C8M2T5_9PLEO</name>
<keyword evidence="2" id="KW-1185">Reference proteome</keyword>
<organism evidence="1 2">
    <name type="scientific">Massariosphaeria phaeospora</name>
    <dbReference type="NCBI Taxonomy" id="100035"/>
    <lineage>
        <taxon>Eukaryota</taxon>
        <taxon>Fungi</taxon>
        <taxon>Dikarya</taxon>
        <taxon>Ascomycota</taxon>
        <taxon>Pezizomycotina</taxon>
        <taxon>Dothideomycetes</taxon>
        <taxon>Pleosporomycetidae</taxon>
        <taxon>Pleosporales</taxon>
        <taxon>Pleosporales incertae sedis</taxon>
        <taxon>Massariosphaeria</taxon>
    </lineage>
</organism>
<evidence type="ECO:0008006" key="3">
    <source>
        <dbReference type="Google" id="ProtNLM"/>
    </source>
</evidence>
<dbReference type="AlphaFoldDB" id="A0A7C8M2T5"/>
<accession>A0A7C8M2T5</accession>
<dbReference type="OrthoDB" id="2150942at2759"/>
<proteinExistence type="predicted"/>
<dbReference type="InterPro" id="IPR036514">
    <property type="entry name" value="SGNH_hydro_sf"/>
</dbReference>
<gene>
    <name evidence="1" type="ORF">BDV95DRAFT_553006</name>
</gene>
<evidence type="ECO:0000313" key="2">
    <source>
        <dbReference type="Proteomes" id="UP000481861"/>
    </source>
</evidence>